<feature type="transmembrane region" description="Helical" evidence="2">
    <location>
        <begin position="80"/>
        <end position="102"/>
    </location>
</feature>
<comment type="caution">
    <text evidence="3">The sequence shown here is derived from an EMBL/GenBank/DDBJ whole genome shotgun (WGS) entry which is preliminary data.</text>
</comment>
<protein>
    <submittedName>
        <fullName evidence="3">Uncharacterized protein</fullName>
    </submittedName>
</protein>
<feature type="region of interest" description="Disordered" evidence="1">
    <location>
        <begin position="1"/>
        <end position="63"/>
    </location>
</feature>
<accession>A0A1Y2B1Y4</accession>
<name>A0A1Y2B1Y4_9TREE</name>
<keyword evidence="2" id="KW-1133">Transmembrane helix</keyword>
<keyword evidence="2" id="KW-0812">Transmembrane</keyword>
<dbReference type="InParanoid" id="A0A1Y2B1Y4"/>
<evidence type="ECO:0000256" key="2">
    <source>
        <dbReference type="SAM" id="Phobius"/>
    </source>
</evidence>
<keyword evidence="4" id="KW-1185">Reference proteome</keyword>
<feature type="region of interest" description="Disordered" evidence="1">
    <location>
        <begin position="116"/>
        <end position="136"/>
    </location>
</feature>
<reference evidence="3 4" key="1">
    <citation type="submission" date="2016-07" db="EMBL/GenBank/DDBJ databases">
        <title>Pervasive Adenine N6-methylation of Active Genes in Fungi.</title>
        <authorList>
            <consortium name="DOE Joint Genome Institute"/>
            <person name="Mondo S.J."/>
            <person name="Dannebaum R.O."/>
            <person name="Kuo R.C."/>
            <person name="Labutti K."/>
            <person name="Haridas S."/>
            <person name="Kuo A."/>
            <person name="Salamov A."/>
            <person name="Ahrendt S.R."/>
            <person name="Lipzen A."/>
            <person name="Sullivan W."/>
            <person name="Andreopoulos W.B."/>
            <person name="Clum A."/>
            <person name="Lindquist E."/>
            <person name="Daum C."/>
            <person name="Ramamoorthy G.K."/>
            <person name="Gryganskyi A."/>
            <person name="Culley D."/>
            <person name="Magnuson J.K."/>
            <person name="James T.Y."/>
            <person name="O'Malley M.A."/>
            <person name="Stajich J.E."/>
            <person name="Spatafora J.W."/>
            <person name="Visel A."/>
            <person name="Grigoriev I.V."/>
        </authorList>
    </citation>
    <scope>NUCLEOTIDE SEQUENCE [LARGE SCALE GENOMIC DNA]</scope>
    <source>
        <strain evidence="3 4">68-887.2</strain>
    </source>
</reference>
<feature type="compositionally biased region" description="Polar residues" evidence="1">
    <location>
        <begin position="19"/>
        <end position="28"/>
    </location>
</feature>
<evidence type="ECO:0000256" key="1">
    <source>
        <dbReference type="SAM" id="MobiDB-lite"/>
    </source>
</evidence>
<keyword evidence="2" id="KW-0472">Membrane</keyword>
<feature type="compositionally biased region" description="Basic and acidic residues" evidence="1">
    <location>
        <begin position="116"/>
        <end position="127"/>
    </location>
</feature>
<dbReference type="AlphaFoldDB" id="A0A1Y2B1Y4"/>
<evidence type="ECO:0000313" key="4">
    <source>
        <dbReference type="Proteomes" id="UP000193986"/>
    </source>
</evidence>
<gene>
    <name evidence="3" type="ORF">BCR39DRAFT_505773</name>
</gene>
<proteinExistence type="predicted"/>
<evidence type="ECO:0000313" key="3">
    <source>
        <dbReference type="EMBL" id="ORY28831.1"/>
    </source>
</evidence>
<sequence>MSKPSYAAVVAAPGKPSGSDVTPAQNNGEAPPPFADTPGPSSAPHQTLLPPQHHPETQAQLGWTPPASMQVARARALRRFWVAFFWAWAIWILIGLIIGGGVNDVNSEPVGRHGHWDRNGDWHDDRQGVSIGGGRM</sequence>
<organism evidence="3 4">
    <name type="scientific">Naematelia encephala</name>
    <dbReference type="NCBI Taxonomy" id="71784"/>
    <lineage>
        <taxon>Eukaryota</taxon>
        <taxon>Fungi</taxon>
        <taxon>Dikarya</taxon>
        <taxon>Basidiomycota</taxon>
        <taxon>Agaricomycotina</taxon>
        <taxon>Tremellomycetes</taxon>
        <taxon>Tremellales</taxon>
        <taxon>Naemateliaceae</taxon>
        <taxon>Naematelia</taxon>
    </lineage>
</organism>
<dbReference type="OrthoDB" id="2571549at2759"/>
<dbReference type="Proteomes" id="UP000193986">
    <property type="component" value="Unassembled WGS sequence"/>
</dbReference>
<dbReference type="EMBL" id="MCFC01000029">
    <property type="protein sequence ID" value="ORY28831.1"/>
    <property type="molecule type" value="Genomic_DNA"/>
</dbReference>